<dbReference type="Gene3D" id="3.40.50.2000">
    <property type="entry name" value="Glycogen Phosphorylase B"/>
    <property type="match status" value="1"/>
</dbReference>
<dbReference type="InterPro" id="IPR009695">
    <property type="entry name" value="Diacylglyc_glucosyltr_N"/>
</dbReference>
<organism evidence="5 6">
    <name type="scientific">Pseudonocardia acidicola</name>
    <dbReference type="NCBI Taxonomy" id="2724939"/>
    <lineage>
        <taxon>Bacteria</taxon>
        <taxon>Bacillati</taxon>
        <taxon>Actinomycetota</taxon>
        <taxon>Actinomycetes</taxon>
        <taxon>Pseudonocardiales</taxon>
        <taxon>Pseudonocardiaceae</taxon>
        <taxon>Pseudonocardia</taxon>
    </lineage>
</organism>
<gene>
    <name evidence="5" type="ORF">HF526_13940</name>
</gene>
<evidence type="ECO:0000256" key="1">
    <source>
        <dbReference type="ARBA" id="ARBA00006962"/>
    </source>
</evidence>
<evidence type="ECO:0000313" key="5">
    <source>
        <dbReference type="EMBL" id="NMH98401.1"/>
    </source>
</evidence>
<dbReference type="Proteomes" id="UP000820669">
    <property type="component" value="Unassembled WGS sequence"/>
</dbReference>
<name>A0ABX1SDH0_9PSEU</name>
<evidence type="ECO:0000313" key="6">
    <source>
        <dbReference type="Proteomes" id="UP000820669"/>
    </source>
</evidence>
<dbReference type="SUPFAM" id="SSF53756">
    <property type="entry name" value="UDP-Glycosyltransferase/glycogen phosphorylase"/>
    <property type="match status" value="1"/>
</dbReference>
<evidence type="ECO:0000256" key="2">
    <source>
        <dbReference type="ARBA" id="ARBA00022676"/>
    </source>
</evidence>
<proteinExistence type="inferred from homology"/>
<dbReference type="PANTHER" id="PTHR43025">
    <property type="entry name" value="MONOGALACTOSYLDIACYLGLYCEROL SYNTHASE"/>
    <property type="match status" value="1"/>
</dbReference>
<keyword evidence="6" id="KW-1185">Reference proteome</keyword>
<sequence>MSARVVAPGPWLILSAGMGAGHDQVAHQLAARIRDRGGRVLVLDLLEVLPAGVGRGIRRGYSGMLRAAPWLYEAIFRVFFDEHRFCRPGTYPLDALAAHRLRSIIEGHRPCAVVSTFHLAAQTAGRMRRRGGLDAPSVVVITEPAAHRQWLHPETDMFLCPYPWVAAQARERTGRPACAPGPVVGERFHGPADAARGRRLMGLRAGEDAVLVSAGSWGVGEAATTARWVARLEGARPVVLCGRNERLRRRIAGVAGCVALGWRDDLPDLFAGSAVLVDQSGGGTCAEAFAAGLPVVVHRPLPGHGRLGVRALAEAGVVSMAPDGPALLEAVDRLRRPCGVREAQLARASAVFVHDPVEVLVRWVAARRTRF</sequence>
<keyword evidence="2" id="KW-0328">Glycosyltransferase</keyword>
<evidence type="ECO:0000256" key="3">
    <source>
        <dbReference type="ARBA" id="ARBA00022679"/>
    </source>
</evidence>
<dbReference type="Pfam" id="PF06925">
    <property type="entry name" value="MGDG_synth"/>
    <property type="match status" value="1"/>
</dbReference>
<protein>
    <submittedName>
        <fullName evidence="5">Glycosyltransferase</fullName>
    </submittedName>
</protein>
<dbReference type="RefSeq" id="WP_169381850.1">
    <property type="nucleotide sequence ID" value="NZ_JAAXLA010000022.1"/>
</dbReference>
<feature type="domain" description="Diacylglycerol glucosyltransferase N-terminal" evidence="4">
    <location>
        <begin position="22"/>
        <end position="172"/>
    </location>
</feature>
<reference evidence="5 6" key="1">
    <citation type="submission" date="2020-04" db="EMBL/GenBank/DDBJ databases">
        <authorList>
            <person name="Klaysubun C."/>
            <person name="Duangmal K."/>
            <person name="Lipun K."/>
        </authorList>
    </citation>
    <scope>NUCLEOTIDE SEQUENCE [LARGE SCALE GENOMIC DNA]</scope>
    <source>
        <strain evidence="5 6">K10HN5</strain>
    </source>
</reference>
<keyword evidence="3" id="KW-0808">Transferase</keyword>
<comment type="similarity">
    <text evidence="1">Belongs to the glycosyltransferase 28 family.</text>
</comment>
<dbReference type="PANTHER" id="PTHR43025:SF3">
    <property type="entry name" value="MONOGALACTOSYLDIACYLGLYCEROL SYNTHASE 1, CHLOROPLASTIC"/>
    <property type="match status" value="1"/>
</dbReference>
<accession>A0ABX1SDH0</accession>
<dbReference type="InterPro" id="IPR050519">
    <property type="entry name" value="Glycosyltransf_28_UgtP"/>
</dbReference>
<comment type="caution">
    <text evidence="5">The sequence shown here is derived from an EMBL/GenBank/DDBJ whole genome shotgun (WGS) entry which is preliminary data.</text>
</comment>
<dbReference type="EMBL" id="JAAXLA010000022">
    <property type="protein sequence ID" value="NMH98401.1"/>
    <property type="molecule type" value="Genomic_DNA"/>
</dbReference>
<evidence type="ECO:0000259" key="4">
    <source>
        <dbReference type="Pfam" id="PF06925"/>
    </source>
</evidence>